<reference evidence="9" key="1">
    <citation type="submission" date="2020-10" db="EMBL/GenBank/DDBJ databases">
        <authorList>
            <person name="Kadnikov V."/>
            <person name="Beletsky A.V."/>
            <person name="Mardanov A.V."/>
            <person name="Karnachuk O.V."/>
            <person name="Ravin N.V."/>
        </authorList>
    </citation>
    <scope>NUCLEOTIDE SEQUENCE</scope>
    <source>
        <strain evidence="9">Bu02</strain>
    </source>
</reference>
<dbReference type="InterPro" id="IPR026912">
    <property type="entry name" value="Adenine_deam_C"/>
</dbReference>
<dbReference type="GO" id="GO:0000034">
    <property type="term" value="F:adenine deaminase activity"/>
    <property type="evidence" value="ECO:0007669"/>
    <property type="project" value="UniProtKB-UniRule"/>
</dbReference>
<dbReference type="SUPFAM" id="SSF51556">
    <property type="entry name" value="Metallo-dependent hydrolases"/>
    <property type="match status" value="1"/>
</dbReference>
<dbReference type="Pfam" id="PF13382">
    <property type="entry name" value="Adenine_deam_C"/>
    <property type="match status" value="1"/>
</dbReference>
<reference evidence="9" key="2">
    <citation type="journal article" date="2023" name="Biology">
        <title>Prokaryotic Life Associated with Coal-Fire Gas Vents Revealed by Metagenomics.</title>
        <authorList>
            <person name="Kadnikov V.V."/>
            <person name="Mardanov A.V."/>
            <person name="Beletsky A.V."/>
            <person name="Karnachuk O.V."/>
            <person name="Ravin N.V."/>
        </authorList>
    </citation>
    <scope>NUCLEOTIDE SEQUENCE</scope>
    <source>
        <strain evidence="9">Bu02</strain>
    </source>
</reference>
<dbReference type="EC" id="3.5.4.2" evidence="2 6"/>
<dbReference type="InterPro" id="IPR011059">
    <property type="entry name" value="Metal-dep_hydrolase_composite"/>
</dbReference>
<accession>A0AAT9LDD7</accession>
<evidence type="ECO:0000256" key="3">
    <source>
        <dbReference type="ARBA" id="ARBA00022801"/>
    </source>
</evidence>
<dbReference type="Gene3D" id="3.20.20.140">
    <property type="entry name" value="Metal-dependent hydrolases"/>
    <property type="match status" value="1"/>
</dbReference>
<dbReference type="EMBL" id="CP062796">
    <property type="protein sequence ID" value="QUL98578.1"/>
    <property type="molecule type" value="Genomic_DNA"/>
</dbReference>
<dbReference type="KEGG" id="fcz:IMF26_00290"/>
<dbReference type="SUPFAM" id="SSF51338">
    <property type="entry name" value="Composite domain of metallo-dependent hydrolases"/>
    <property type="match status" value="1"/>
</dbReference>
<dbReference type="InterPro" id="IPR006680">
    <property type="entry name" value="Amidohydro-rel"/>
</dbReference>
<protein>
    <recommendedName>
        <fullName evidence="2 6">Adenine deaminase</fullName>
        <shortName evidence="6">Adenase</shortName>
        <shortName evidence="6">Adenine aminase</shortName>
        <ecNumber evidence="2 6">3.5.4.2</ecNumber>
    </recommendedName>
</protein>
<name>A0AAT9LDD7_9FIRM</name>
<keyword evidence="4 6" id="KW-0464">Manganese</keyword>
<comment type="cofactor">
    <cofactor evidence="6">
        <name>Mn(2+)</name>
        <dbReference type="ChEBI" id="CHEBI:29035"/>
    </cofactor>
</comment>
<dbReference type="InterPro" id="IPR032466">
    <property type="entry name" value="Metal_Hydrolase"/>
</dbReference>
<evidence type="ECO:0000313" key="9">
    <source>
        <dbReference type="EMBL" id="QUL98578.1"/>
    </source>
</evidence>
<sequence length="611" mass="67105">MRQFRRDLASDEAALRRKLISVALGKSPADLVLQGGRLVNVYTGEVEEPVDIAISGERIALVGDATGCIGRMTHVVNVKGAYLVPGFVDPHYHIESSRLAPWRHAEVTLPRGITVLVEDPHEACASGSLDAIRYILENTEGLPQKVYVQVSSATPPSNVETTGGYIGAQEAREALSWPRVMGLGEMMDPQRIYNGDERLWGLLELAIETGQPIEGHSGFSGKNLSAYASAGIGSTHSPRTPEQAIEMLRRGFFIQLKVEREIPTLRRLLESQIDWSRVGLAVDDRPAERLLEIGGLDNEVRSAIKLGVPPIRAYQMATINNARHWRLDRDHGGIAPGRYADILVITDLEGVVVSRVFANGREVARDGELIQPLPARYAPAYARETVRLARKVTADDFRVAAPPGRHDVRALVIPPCFWTGTKDDIIQPLPVRDGEVLPDPSRGINKVAVVERHRETGKIGISFWQWGFQRGAVAMSVLHDSHNISVVGTNDRDMAFAVNRIAELQGGIVVVEDGKVLAELALPIFGLMSDAPAEEVAAGIRKLEQAAVSLRKGGESTVPVHRMPYHLAQALEQQPLDVLSFAFLTCDPWRYVITDQGIFDMVDETPVPLLW</sequence>
<feature type="domain" description="Adenine deaminase C-terminal" evidence="8">
    <location>
        <begin position="425"/>
        <end position="550"/>
    </location>
</feature>
<dbReference type="PANTHER" id="PTHR11113:SF2">
    <property type="entry name" value="ADENINE DEAMINASE"/>
    <property type="match status" value="1"/>
</dbReference>
<organism evidence="9">
    <name type="scientific">Candidatus Fermentithermobacillus carboniphilus</name>
    <dbReference type="NCBI Taxonomy" id="3085328"/>
    <lineage>
        <taxon>Bacteria</taxon>
        <taxon>Bacillati</taxon>
        <taxon>Bacillota</taxon>
        <taxon>Candidatus Fermentithermobacillia</taxon>
        <taxon>Candidatus Fermentithermobacillales</taxon>
        <taxon>Candidatus Fermentithermobacillaceae</taxon>
        <taxon>Candidatus Fermentithermobacillus</taxon>
    </lineage>
</organism>
<dbReference type="Pfam" id="PF01979">
    <property type="entry name" value="Amidohydro_1"/>
    <property type="match status" value="1"/>
</dbReference>
<keyword evidence="3 6" id="KW-0378">Hydrolase</keyword>
<evidence type="ECO:0000256" key="2">
    <source>
        <dbReference type="ARBA" id="ARBA00012782"/>
    </source>
</evidence>
<evidence type="ECO:0000256" key="5">
    <source>
        <dbReference type="ARBA" id="ARBA00047720"/>
    </source>
</evidence>
<dbReference type="GO" id="GO:0006146">
    <property type="term" value="P:adenine catabolic process"/>
    <property type="evidence" value="ECO:0007669"/>
    <property type="project" value="InterPro"/>
</dbReference>
<evidence type="ECO:0000256" key="4">
    <source>
        <dbReference type="ARBA" id="ARBA00023211"/>
    </source>
</evidence>
<comment type="similarity">
    <text evidence="1 6">Belongs to the metallo-dependent hydrolases superfamily. Adenine deaminase family.</text>
</comment>
<feature type="domain" description="Amidohydrolase-related" evidence="7">
    <location>
        <begin position="82"/>
        <end position="363"/>
    </location>
</feature>
<gene>
    <name evidence="6" type="primary">ade</name>
    <name evidence="9" type="ORF">IMF26_00290</name>
</gene>
<dbReference type="AlphaFoldDB" id="A0AAT9LDD7"/>
<dbReference type="PANTHER" id="PTHR11113">
    <property type="entry name" value="N-ACETYLGLUCOSAMINE-6-PHOSPHATE DEACETYLASE"/>
    <property type="match status" value="1"/>
</dbReference>
<dbReference type="Gene3D" id="2.30.40.10">
    <property type="entry name" value="Urease, subunit C, domain 1"/>
    <property type="match status" value="1"/>
</dbReference>
<evidence type="ECO:0000256" key="6">
    <source>
        <dbReference type="HAMAP-Rule" id="MF_01518"/>
    </source>
</evidence>
<evidence type="ECO:0000259" key="7">
    <source>
        <dbReference type="Pfam" id="PF01979"/>
    </source>
</evidence>
<dbReference type="InterPro" id="IPR006679">
    <property type="entry name" value="Adenine_deam"/>
</dbReference>
<evidence type="ECO:0000259" key="8">
    <source>
        <dbReference type="Pfam" id="PF13382"/>
    </source>
</evidence>
<comment type="catalytic activity">
    <reaction evidence="5 6">
        <text>adenine + H2O + H(+) = hypoxanthine + NH4(+)</text>
        <dbReference type="Rhea" id="RHEA:23688"/>
        <dbReference type="ChEBI" id="CHEBI:15377"/>
        <dbReference type="ChEBI" id="CHEBI:15378"/>
        <dbReference type="ChEBI" id="CHEBI:16708"/>
        <dbReference type="ChEBI" id="CHEBI:17368"/>
        <dbReference type="ChEBI" id="CHEBI:28938"/>
        <dbReference type="EC" id="3.5.4.2"/>
    </reaction>
</comment>
<evidence type="ECO:0000256" key="1">
    <source>
        <dbReference type="ARBA" id="ARBA00006773"/>
    </source>
</evidence>
<dbReference type="HAMAP" id="MF_01518">
    <property type="entry name" value="Adenine_deamin"/>
    <property type="match status" value="1"/>
</dbReference>
<proteinExistence type="inferred from homology"/>